<dbReference type="PROSITE" id="PS50893">
    <property type="entry name" value="ABC_TRANSPORTER_2"/>
    <property type="match status" value="1"/>
</dbReference>
<keyword evidence="3 6" id="KW-0067">ATP-binding</keyword>
<evidence type="ECO:0000313" key="6">
    <source>
        <dbReference type="EMBL" id="MFC4768686.1"/>
    </source>
</evidence>
<evidence type="ECO:0000256" key="1">
    <source>
        <dbReference type="ARBA" id="ARBA00022448"/>
    </source>
</evidence>
<evidence type="ECO:0000256" key="2">
    <source>
        <dbReference type="ARBA" id="ARBA00022741"/>
    </source>
</evidence>
<dbReference type="EMBL" id="JBHSHC010000112">
    <property type="protein sequence ID" value="MFC4768686.1"/>
    <property type="molecule type" value="Genomic_DNA"/>
</dbReference>
<accession>A0ABV9Q2I0</accession>
<dbReference type="Proteomes" id="UP001596002">
    <property type="component" value="Unassembled WGS sequence"/>
</dbReference>
<proteinExistence type="predicted"/>
<keyword evidence="4" id="KW-1278">Translocase</keyword>
<protein>
    <submittedName>
        <fullName evidence="6">ABC transporter ATP-binding protein</fullName>
    </submittedName>
</protein>
<evidence type="ECO:0000313" key="7">
    <source>
        <dbReference type="Proteomes" id="UP001596002"/>
    </source>
</evidence>
<name>A0ABV9Q2I0_9BACL</name>
<dbReference type="RefSeq" id="WP_380026634.1">
    <property type="nucleotide sequence ID" value="NZ_JBHSHC010000112.1"/>
</dbReference>
<feature type="domain" description="ABC transporter" evidence="5">
    <location>
        <begin position="2"/>
        <end position="237"/>
    </location>
</feature>
<evidence type="ECO:0000259" key="5">
    <source>
        <dbReference type="PROSITE" id="PS50893"/>
    </source>
</evidence>
<dbReference type="PROSITE" id="PS00211">
    <property type="entry name" value="ABC_TRANSPORTER_1"/>
    <property type="match status" value="1"/>
</dbReference>
<organism evidence="6 7">
    <name type="scientific">Effusibacillus consociatus</name>
    <dbReference type="NCBI Taxonomy" id="1117041"/>
    <lineage>
        <taxon>Bacteria</taxon>
        <taxon>Bacillati</taxon>
        <taxon>Bacillota</taxon>
        <taxon>Bacilli</taxon>
        <taxon>Bacillales</taxon>
        <taxon>Alicyclobacillaceae</taxon>
        <taxon>Effusibacillus</taxon>
    </lineage>
</organism>
<evidence type="ECO:0000256" key="4">
    <source>
        <dbReference type="ARBA" id="ARBA00022967"/>
    </source>
</evidence>
<comment type="caution">
    <text evidence="6">The sequence shown here is derived from an EMBL/GenBank/DDBJ whole genome shotgun (WGS) entry which is preliminary data.</text>
</comment>
<dbReference type="InterPro" id="IPR017871">
    <property type="entry name" value="ABC_transporter-like_CS"/>
</dbReference>
<reference evidence="7" key="1">
    <citation type="journal article" date="2019" name="Int. J. Syst. Evol. Microbiol.">
        <title>The Global Catalogue of Microorganisms (GCM) 10K type strain sequencing project: providing services to taxonomists for standard genome sequencing and annotation.</title>
        <authorList>
            <consortium name="The Broad Institute Genomics Platform"/>
            <consortium name="The Broad Institute Genome Sequencing Center for Infectious Disease"/>
            <person name="Wu L."/>
            <person name="Ma J."/>
        </authorList>
    </citation>
    <scope>NUCLEOTIDE SEQUENCE [LARGE SCALE GENOMIC DNA]</scope>
    <source>
        <strain evidence="7">WYCCWR 12678</strain>
    </source>
</reference>
<dbReference type="Pfam" id="PF00005">
    <property type="entry name" value="ABC_tran"/>
    <property type="match status" value="1"/>
</dbReference>
<keyword evidence="7" id="KW-1185">Reference proteome</keyword>
<dbReference type="SUPFAM" id="SSF52540">
    <property type="entry name" value="P-loop containing nucleoside triphosphate hydrolases"/>
    <property type="match status" value="1"/>
</dbReference>
<dbReference type="SMART" id="SM00382">
    <property type="entry name" value="AAA"/>
    <property type="match status" value="1"/>
</dbReference>
<gene>
    <name evidence="6" type="ORF">ACFO8Q_15180</name>
</gene>
<dbReference type="InterPro" id="IPR003439">
    <property type="entry name" value="ABC_transporter-like_ATP-bd"/>
</dbReference>
<dbReference type="CDD" id="cd03214">
    <property type="entry name" value="ABC_Iron-Siderophores_B12_Hemin"/>
    <property type="match status" value="1"/>
</dbReference>
<dbReference type="PANTHER" id="PTHR42794">
    <property type="entry name" value="HEMIN IMPORT ATP-BINDING PROTEIN HMUV"/>
    <property type="match status" value="1"/>
</dbReference>
<dbReference type="Gene3D" id="3.40.50.300">
    <property type="entry name" value="P-loop containing nucleotide triphosphate hydrolases"/>
    <property type="match status" value="1"/>
</dbReference>
<dbReference type="InterPro" id="IPR027417">
    <property type="entry name" value="P-loop_NTPase"/>
</dbReference>
<evidence type="ECO:0000256" key="3">
    <source>
        <dbReference type="ARBA" id="ARBA00022840"/>
    </source>
</evidence>
<keyword evidence="2" id="KW-0547">Nucleotide-binding</keyword>
<sequence>MIQLEQVSLTMGENVILQDVSLQLAKGQSLGIIGPNGAGKSTLLQVLGGHLTPTAGKAFLDQKPIDSYRKKDLAKRVAFMQQIANVSGQFTAYETVMLGRYPFLSRFQMESERDHEICEKSMERTCTLHLRDRNLEEVSGGERQRILLAQVLAQEPELLLLDEPTTYLDMFHQLELLTLLNQAQKDGLTWVAVLHDLNLAAQYCDQLLLLSDGKVVQIGRPQEIFSSHLLEEVFGVRVTVVDVPGLPVPQIVISPKWIAYQNS</sequence>
<dbReference type="InterPro" id="IPR003593">
    <property type="entry name" value="AAA+_ATPase"/>
</dbReference>
<dbReference type="PANTHER" id="PTHR42794:SF1">
    <property type="entry name" value="HEMIN IMPORT ATP-BINDING PROTEIN HMUV"/>
    <property type="match status" value="1"/>
</dbReference>
<dbReference type="GO" id="GO:0005524">
    <property type="term" value="F:ATP binding"/>
    <property type="evidence" value="ECO:0007669"/>
    <property type="project" value="UniProtKB-KW"/>
</dbReference>
<keyword evidence="1" id="KW-0813">Transport</keyword>